<evidence type="ECO:0000256" key="3">
    <source>
        <dbReference type="ARBA" id="ARBA00011901"/>
    </source>
</evidence>
<dbReference type="SUPFAM" id="SSF55846">
    <property type="entry name" value="N-acetylmuramoyl-L-alanine amidase-like"/>
    <property type="match status" value="1"/>
</dbReference>
<sequence length="280" mass="32578">MNMLRIILVLFLVSCSNAVINKKSENYDSRVRYLIIHYTSENFTESLRLLTQRTDRPVSAHYLIPESNDITYSKSNLRIYQLVDENNRAWHAGLSYWDGERGLNDNSIGIEIVNTSGCDKSINQLDRFEDLQTSCNFKKFNEDQIDLVVNLLRDIIERHPDLKPNNIVGHSDIAPDRKIDPGPFFPWFKLYERGFGAWYEASDYEYFLNRFNNELPSIMKLQEALANYGYEIEATGVEDKQSKNAVRAFQLHFRPSKYDGLFDKESAAIIYALNKKYKNG</sequence>
<dbReference type="InterPro" id="IPR051206">
    <property type="entry name" value="NAMLAA_amidase_2"/>
</dbReference>
<dbReference type="EC" id="3.5.1.28" evidence="3"/>
<evidence type="ECO:0000256" key="4">
    <source>
        <dbReference type="ARBA" id="ARBA00022801"/>
    </source>
</evidence>
<dbReference type="EMBL" id="QOPD01000005">
    <property type="protein sequence ID" value="RCL38088.1"/>
    <property type="molecule type" value="Genomic_DNA"/>
</dbReference>
<evidence type="ECO:0000256" key="5">
    <source>
        <dbReference type="ARBA" id="ARBA00023316"/>
    </source>
</evidence>
<dbReference type="Pfam" id="PF01510">
    <property type="entry name" value="Amidase_2"/>
    <property type="match status" value="1"/>
</dbReference>
<feature type="domain" description="N-acetylmuramoyl-L-alanine amidase" evidence="7">
    <location>
        <begin position="19"/>
        <end position="182"/>
    </location>
</feature>
<dbReference type="Gene3D" id="3.40.80.10">
    <property type="entry name" value="Peptidoglycan recognition protein-like"/>
    <property type="match status" value="1"/>
</dbReference>
<dbReference type="GO" id="GO:0009254">
    <property type="term" value="P:peptidoglycan turnover"/>
    <property type="evidence" value="ECO:0007669"/>
    <property type="project" value="TreeGrafter"/>
</dbReference>
<gene>
    <name evidence="8" type="ORF">DBW97_03390</name>
</gene>
<dbReference type="PANTHER" id="PTHR30417:SF1">
    <property type="entry name" value="N-ACETYLMURAMOYL-L-ALANINE AMIDASE AMID"/>
    <property type="match status" value="1"/>
</dbReference>
<keyword evidence="6" id="KW-0732">Signal</keyword>
<dbReference type="AlphaFoldDB" id="A0A368BLA1"/>
<evidence type="ECO:0000256" key="1">
    <source>
        <dbReference type="ARBA" id="ARBA00001561"/>
    </source>
</evidence>
<evidence type="ECO:0000313" key="8">
    <source>
        <dbReference type="EMBL" id="RCL38088.1"/>
    </source>
</evidence>
<feature type="chain" id="PRO_5016834424" description="N-acetylmuramoyl-L-alanine amidase" evidence="6">
    <location>
        <begin position="19"/>
        <end position="280"/>
    </location>
</feature>
<evidence type="ECO:0000259" key="7">
    <source>
        <dbReference type="SMART" id="SM00644"/>
    </source>
</evidence>
<dbReference type="GO" id="GO:0008745">
    <property type="term" value="F:N-acetylmuramoyl-L-alanine amidase activity"/>
    <property type="evidence" value="ECO:0007669"/>
    <property type="project" value="UniProtKB-EC"/>
</dbReference>
<dbReference type="FunFam" id="3.40.80.10:FF:000003">
    <property type="entry name" value="N-acetylmuramoyl-L-alanine amidase"/>
    <property type="match status" value="1"/>
</dbReference>
<dbReference type="InterPro" id="IPR036366">
    <property type="entry name" value="PGBDSf"/>
</dbReference>
<dbReference type="Gene3D" id="1.10.101.10">
    <property type="entry name" value="PGBD-like superfamily/PGBD"/>
    <property type="match status" value="1"/>
</dbReference>
<dbReference type="InterPro" id="IPR002502">
    <property type="entry name" value="Amidase_domain"/>
</dbReference>
<comment type="similarity">
    <text evidence="2">Belongs to the N-acetylmuramoyl-L-alanine amidase 2 family.</text>
</comment>
<feature type="signal peptide" evidence="6">
    <location>
        <begin position="1"/>
        <end position="18"/>
    </location>
</feature>
<dbReference type="GO" id="GO:0071555">
    <property type="term" value="P:cell wall organization"/>
    <property type="evidence" value="ECO:0007669"/>
    <property type="project" value="UniProtKB-KW"/>
</dbReference>
<dbReference type="InterPro" id="IPR002477">
    <property type="entry name" value="Peptidoglycan-bd-like"/>
</dbReference>
<evidence type="ECO:0000256" key="2">
    <source>
        <dbReference type="ARBA" id="ARBA00007553"/>
    </source>
</evidence>
<protein>
    <recommendedName>
        <fullName evidence="3">N-acetylmuramoyl-L-alanine amidase</fullName>
        <ecNumber evidence="3">3.5.1.28</ecNumber>
    </recommendedName>
</protein>
<comment type="caution">
    <text evidence="8">The sequence shown here is derived from an EMBL/GenBank/DDBJ whole genome shotgun (WGS) entry which is preliminary data.</text>
</comment>
<dbReference type="SMART" id="SM00644">
    <property type="entry name" value="Ami_2"/>
    <property type="match status" value="1"/>
</dbReference>
<comment type="catalytic activity">
    <reaction evidence="1">
        <text>Hydrolyzes the link between N-acetylmuramoyl residues and L-amino acid residues in certain cell-wall glycopeptides.</text>
        <dbReference type="EC" id="3.5.1.28"/>
    </reaction>
</comment>
<dbReference type="Pfam" id="PF01471">
    <property type="entry name" value="PG_binding_1"/>
    <property type="match status" value="1"/>
</dbReference>
<keyword evidence="4" id="KW-0378">Hydrolase</keyword>
<organism evidence="8 9">
    <name type="scientific">SAR86 cluster bacterium</name>
    <dbReference type="NCBI Taxonomy" id="2030880"/>
    <lineage>
        <taxon>Bacteria</taxon>
        <taxon>Pseudomonadati</taxon>
        <taxon>Pseudomonadota</taxon>
        <taxon>Gammaproteobacteria</taxon>
        <taxon>SAR86 cluster</taxon>
    </lineage>
</organism>
<accession>A0A368BLA1</accession>
<evidence type="ECO:0000256" key="6">
    <source>
        <dbReference type="SAM" id="SignalP"/>
    </source>
</evidence>
<dbReference type="Proteomes" id="UP000252147">
    <property type="component" value="Unassembled WGS sequence"/>
</dbReference>
<dbReference type="PANTHER" id="PTHR30417">
    <property type="entry name" value="N-ACETYLMURAMOYL-L-ALANINE AMIDASE AMID"/>
    <property type="match status" value="1"/>
</dbReference>
<dbReference type="GO" id="GO:0019867">
    <property type="term" value="C:outer membrane"/>
    <property type="evidence" value="ECO:0007669"/>
    <property type="project" value="TreeGrafter"/>
</dbReference>
<reference evidence="8 9" key="1">
    <citation type="journal article" date="2018" name="Microbiome">
        <title>Fine metagenomic profile of the Mediterranean stratified and mixed water columns revealed by assembly and recruitment.</title>
        <authorList>
            <person name="Haro-Moreno J.M."/>
            <person name="Lopez-Perez M."/>
            <person name="De La Torre J.R."/>
            <person name="Picazo A."/>
            <person name="Camacho A."/>
            <person name="Rodriguez-Valera F."/>
        </authorList>
    </citation>
    <scope>NUCLEOTIDE SEQUENCE [LARGE SCALE GENOMIC DNA]</scope>
    <source>
        <strain evidence="8">MED-G83</strain>
    </source>
</reference>
<dbReference type="InterPro" id="IPR036365">
    <property type="entry name" value="PGBD-like_sf"/>
</dbReference>
<proteinExistence type="inferred from homology"/>
<keyword evidence="5" id="KW-0961">Cell wall biogenesis/degradation</keyword>
<dbReference type="InterPro" id="IPR036505">
    <property type="entry name" value="Amidase/PGRP_sf"/>
</dbReference>
<dbReference type="SUPFAM" id="SSF47090">
    <property type="entry name" value="PGBD-like"/>
    <property type="match status" value="1"/>
</dbReference>
<dbReference type="CDD" id="cd06583">
    <property type="entry name" value="PGRP"/>
    <property type="match status" value="1"/>
</dbReference>
<name>A0A368BLA1_9GAMM</name>
<evidence type="ECO:0000313" key="9">
    <source>
        <dbReference type="Proteomes" id="UP000252147"/>
    </source>
</evidence>
<dbReference type="GO" id="GO:0009253">
    <property type="term" value="P:peptidoglycan catabolic process"/>
    <property type="evidence" value="ECO:0007669"/>
    <property type="project" value="InterPro"/>
</dbReference>